<dbReference type="GO" id="GO:0016491">
    <property type="term" value="F:oxidoreductase activity"/>
    <property type="evidence" value="ECO:0007669"/>
    <property type="project" value="InterPro"/>
</dbReference>
<dbReference type="InterPro" id="IPR013766">
    <property type="entry name" value="Thioredoxin_domain"/>
</dbReference>
<dbReference type="InterPro" id="IPR000866">
    <property type="entry name" value="AhpC/TSA"/>
</dbReference>
<dbReference type="InterPro" id="IPR050553">
    <property type="entry name" value="Thioredoxin_ResA/DsbE_sf"/>
</dbReference>
<feature type="compositionally biased region" description="Acidic residues" evidence="1">
    <location>
        <begin position="39"/>
        <end position="49"/>
    </location>
</feature>
<evidence type="ECO:0000313" key="3">
    <source>
        <dbReference type="EMBL" id="SDQ35770.1"/>
    </source>
</evidence>
<sequence length="205" mass="22706">MNRRELVAGVASLGVLGGGLVALQRGVPFQDGDSAGAENTDEEEGDDDGPIEIETIEARGSEAGTLDVPNDGITFVTFFSPVCHRCRSLMPNLVEAQERLADEDGLTRVSVTTQQSPEQLRDWWEEHDGHWTLAHDDDRTLSDEYEVVSHPVLLAIDPDGIVRWEDEGVLEADRIVRRVESVLEEHLENDVETDDEETNDGNETD</sequence>
<feature type="compositionally biased region" description="Acidic residues" evidence="1">
    <location>
        <begin position="190"/>
        <end position="205"/>
    </location>
</feature>
<dbReference type="AlphaFoldDB" id="A0A1H1A864"/>
<keyword evidence="4" id="KW-1185">Reference proteome</keyword>
<dbReference type="OrthoDB" id="115386at2157"/>
<dbReference type="EMBL" id="FNLC01000001">
    <property type="protein sequence ID" value="SDQ35770.1"/>
    <property type="molecule type" value="Genomic_DNA"/>
</dbReference>
<proteinExistence type="predicted"/>
<protein>
    <submittedName>
        <fullName evidence="3">AhpC/TSA family protein</fullName>
    </submittedName>
</protein>
<accession>A0A1H1A864</accession>
<dbReference type="Proteomes" id="UP000198848">
    <property type="component" value="Unassembled WGS sequence"/>
</dbReference>
<dbReference type="PANTHER" id="PTHR42852:SF17">
    <property type="entry name" value="THIOREDOXIN-LIKE PROTEIN HI_1115"/>
    <property type="match status" value="1"/>
</dbReference>
<reference evidence="4" key="1">
    <citation type="submission" date="2016-10" db="EMBL/GenBank/DDBJ databases">
        <authorList>
            <person name="Varghese N."/>
            <person name="Submissions S."/>
        </authorList>
    </citation>
    <scope>NUCLEOTIDE SEQUENCE [LARGE SCALE GENOMIC DNA]</scope>
    <source>
        <strain evidence="4">DSM 24767</strain>
    </source>
</reference>
<evidence type="ECO:0000259" key="2">
    <source>
        <dbReference type="PROSITE" id="PS51352"/>
    </source>
</evidence>
<dbReference type="Pfam" id="PF00578">
    <property type="entry name" value="AhpC-TSA"/>
    <property type="match status" value="1"/>
</dbReference>
<feature type="region of interest" description="Disordered" evidence="1">
    <location>
        <begin position="186"/>
        <end position="205"/>
    </location>
</feature>
<evidence type="ECO:0000313" key="4">
    <source>
        <dbReference type="Proteomes" id="UP000198848"/>
    </source>
</evidence>
<dbReference type="Gene3D" id="3.40.30.10">
    <property type="entry name" value="Glutaredoxin"/>
    <property type="match status" value="1"/>
</dbReference>
<dbReference type="RefSeq" id="WP_090377120.1">
    <property type="nucleotide sequence ID" value="NZ_FNLC01000001.1"/>
</dbReference>
<name>A0A1H1A864_NATTX</name>
<dbReference type="SUPFAM" id="SSF52833">
    <property type="entry name" value="Thioredoxin-like"/>
    <property type="match status" value="1"/>
</dbReference>
<feature type="domain" description="Thioredoxin" evidence="2">
    <location>
        <begin position="33"/>
        <end position="184"/>
    </location>
</feature>
<dbReference type="PROSITE" id="PS51352">
    <property type="entry name" value="THIOREDOXIN_2"/>
    <property type="match status" value="1"/>
</dbReference>
<organism evidence="3 4">
    <name type="scientific">Natronobacterium texcoconense</name>
    <dbReference type="NCBI Taxonomy" id="1095778"/>
    <lineage>
        <taxon>Archaea</taxon>
        <taxon>Methanobacteriati</taxon>
        <taxon>Methanobacteriota</taxon>
        <taxon>Stenosarchaea group</taxon>
        <taxon>Halobacteria</taxon>
        <taxon>Halobacteriales</taxon>
        <taxon>Natrialbaceae</taxon>
        <taxon>Natronobacterium</taxon>
    </lineage>
</organism>
<feature type="region of interest" description="Disordered" evidence="1">
    <location>
        <begin position="29"/>
        <end position="49"/>
    </location>
</feature>
<dbReference type="InterPro" id="IPR036249">
    <property type="entry name" value="Thioredoxin-like_sf"/>
</dbReference>
<gene>
    <name evidence="3" type="ORF">SAMN04489842_0599</name>
</gene>
<dbReference type="CDD" id="cd02966">
    <property type="entry name" value="TlpA_like_family"/>
    <property type="match status" value="1"/>
</dbReference>
<dbReference type="GO" id="GO:0016209">
    <property type="term" value="F:antioxidant activity"/>
    <property type="evidence" value="ECO:0007669"/>
    <property type="project" value="InterPro"/>
</dbReference>
<evidence type="ECO:0000256" key="1">
    <source>
        <dbReference type="SAM" id="MobiDB-lite"/>
    </source>
</evidence>
<dbReference type="PANTHER" id="PTHR42852">
    <property type="entry name" value="THIOL:DISULFIDE INTERCHANGE PROTEIN DSBE"/>
    <property type="match status" value="1"/>
</dbReference>
<dbReference type="STRING" id="1095778.SAMN04489842_0599"/>